<keyword evidence="4" id="KW-1185">Reference proteome</keyword>
<accession>A0A1G4KKV0</accession>
<dbReference type="SUPFAM" id="SSF75632">
    <property type="entry name" value="Cullin homology domain"/>
    <property type="match status" value="1"/>
</dbReference>
<feature type="domain" description="Cullin family profile" evidence="2">
    <location>
        <begin position="418"/>
        <end position="616"/>
    </location>
</feature>
<sequence>MYECKDFETEKAGPHCLRRPDYTTAKYEMSSKLKAWQIETVKQLDVDQLYYELLYWAKRSGVMAEPDRKKLKGEGCVNDSMVEIIKTNLSNYASNLLHQFERSSHHDSANFESFHKFDLLYQRTYAKFAPLFRLAEEAERQTVYADESLSNSTQSAKFAFLKLFFHRKGLYLSSMLEYCWDRARAHSGFLDEARVLTRRVQEVQALFPHPQGLSVEAIYAKSLNRYVEALTIPIIGYLTKLSEIITVELRILEYLSLEVRENARIAILERTLMGKEVMRQLVEFMAADYCACRSDIKGELEQLYQISQAANYGDVFMTALIDAMYSVLENAFSQKSELVALPSLLKHHEDILDHLFLDASFKHKFEHKRKTLLDSESRVGRISSKLAKCIDKFQRNCRKPDAGVSITKMAQSIVRTVVFYKMHNDFIPAFIKLSLLRSAIRQGHQFLYRLFEHKRFGLERELCDLLILQNLPDSRRLQEIMDSLHTSFVMQDGNKNISFNIEPIILSEKEAKLLYKPKAEESALLPKELQKLWDSQSKHFESLESSAKVGKKLTLMPMLNTIQMSTPMLLSGRRSLMLEMNLLQAAVLEAFNYKDTLSFTELRTNLETTDDQLLRVTLNSFIRVDLLTNCQDVFSVNYSFQPRKNQLQGNCMRINFNGRTDL</sequence>
<evidence type="ECO:0000313" key="4">
    <source>
        <dbReference type="Proteomes" id="UP000189911"/>
    </source>
</evidence>
<name>A0A1G4KKV0_9SACH</name>
<reference evidence="4" key="1">
    <citation type="submission" date="2016-03" db="EMBL/GenBank/DDBJ databases">
        <authorList>
            <person name="Devillers Hugo."/>
        </authorList>
    </citation>
    <scope>NUCLEOTIDE SEQUENCE [LARGE SCALE GENOMIC DNA]</scope>
</reference>
<comment type="similarity">
    <text evidence="1">Belongs to the cullin family.</text>
</comment>
<dbReference type="OrthoDB" id="27073at2759"/>
<proteinExistence type="inferred from homology"/>
<dbReference type="InterPro" id="IPR016158">
    <property type="entry name" value="Cullin_homology"/>
</dbReference>
<dbReference type="Proteomes" id="UP000189911">
    <property type="component" value="Chromosome H"/>
</dbReference>
<dbReference type="Gene3D" id="3.30.230.130">
    <property type="entry name" value="Cullin, Chain C, Domain 2"/>
    <property type="match status" value="1"/>
</dbReference>
<dbReference type="InterPro" id="IPR036317">
    <property type="entry name" value="Cullin_homology_sf"/>
</dbReference>
<protein>
    <submittedName>
        <fullName evidence="3">LANO_0H01530g1_1</fullName>
    </submittedName>
</protein>
<evidence type="ECO:0000313" key="3">
    <source>
        <dbReference type="EMBL" id="SCV05167.1"/>
    </source>
</evidence>
<gene>
    <name evidence="3" type="ORF">LANO_0H01530G</name>
</gene>
<organism evidence="3 4">
    <name type="scientific">Lachancea nothofagi CBS 11611</name>
    <dbReference type="NCBI Taxonomy" id="1266666"/>
    <lineage>
        <taxon>Eukaryota</taxon>
        <taxon>Fungi</taxon>
        <taxon>Dikarya</taxon>
        <taxon>Ascomycota</taxon>
        <taxon>Saccharomycotina</taxon>
        <taxon>Saccharomycetes</taxon>
        <taxon>Saccharomycetales</taxon>
        <taxon>Saccharomycetaceae</taxon>
        <taxon>Lachancea</taxon>
    </lineage>
</organism>
<evidence type="ECO:0000256" key="1">
    <source>
        <dbReference type="PROSITE-ProRule" id="PRU00330"/>
    </source>
</evidence>
<dbReference type="EMBL" id="LT598447">
    <property type="protein sequence ID" value="SCV05167.1"/>
    <property type="molecule type" value="Genomic_DNA"/>
</dbReference>
<dbReference type="PROSITE" id="PS50069">
    <property type="entry name" value="CULLIN_2"/>
    <property type="match status" value="1"/>
</dbReference>
<evidence type="ECO:0000259" key="2">
    <source>
        <dbReference type="PROSITE" id="PS50069"/>
    </source>
</evidence>
<dbReference type="AlphaFoldDB" id="A0A1G4KKV0"/>